<comment type="pathway">
    <text evidence="1 12">Cofactor biosynthesis; pyridoxine 5'-phosphate biosynthesis; pyridoxine 5'-phosphate from D-erythrose 4-phosphate: step 3/5.</text>
</comment>
<evidence type="ECO:0000256" key="10">
    <source>
        <dbReference type="ARBA" id="ARBA00047630"/>
    </source>
</evidence>
<evidence type="ECO:0000313" key="15">
    <source>
        <dbReference type="Proteomes" id="UP000422108"/>
    </source>
</evidence>
<feature type="binding site" evidence="12">
    <location>
        <position position="153"/>
    </location>
    <ligand>
        <name>pyridoxal 5'-phosphate</name>
        <dbReference type="ChEBI" id="CHEBI:597326"/>
    </ligand>
</feature>
<feature type="binding site" evidence="12">
    <location>
        <position position="44"/>
    </location>
    <ligand>
        <name>L-glutamate</name>
        <dbReference type="ChEBI" id="CHEBI:29985"/>
    </ligand>
</feature>
<dbReference type="InterPro" id="IPR022278">
    <property type="entry name" value="Pser_aminoTfrase"/>
</dbReference>
<evidence type="ECO:0000256" key="8">
    <source>
        <dbReference type="ARBA" id="ARBA00023096"/>
    </source>
</evidence>
<feature type="domain" description="Aminotransferase class V" evidence="13">
    <location>
        <begin position="6"/>
        <end position="350"/>
    </location>
</feature>
<evidence type="ECO:0000256" key="12">
    <source>
        <dbReference type="HAMAP-Rule" id="MF_00160"/>
    </source>
</evidence>
<comment type="caution">
    <text evidence="12">Lacks conserved residue(s) required for the propagation of feature annotation.</text>
</comment>
<name>A0A5K8AGD6_9BACT</name>
<dbReference type="InterPro" id="IPR015421">
    <property type="entry name" value="PyrdxlP-dep_Trfase_major"/>
</dbReference>
<keyword evidence="12" id="KW-0963">Cytoplasm</keyword>
<comment type="subcellular location">
    <subcellularLocation>
        <location evidence="12">Cytoplasm</location>
    </subcellularLocation>
</comment>
<dbReference type="FunFam" id="3.90.1150.10:FF:000006">
    <property type="entry name" value="Phosphoserine aminotransferase"/>
    <property type="match status" value="1"/>
</dbReference>
<keyword evidence="15" id="KW-1185">Reference proteome</keyword>
<evidence type="ECO:0000256" key="5">
    <source>
        <dbReference type="ARBA" id="ARBA00022605"/>
    </source>
</evidence>
<comment type="similarity">
    <text evidence="3 12">Belongs to the class-V pyridoxal-phosphate-dependent aminotransferase family. SerC subfamily.</text>
</comment>
<dbReference type="EC" id="2.6.1.52" evidence="12"/>
<evidence type="ECO:0000256" key="7">
    <source>
        <dbReference type="ARBA" id="ARBA00022898"/>
    </source>
</evidence>
<feature type="modified residue" description="N6-(pyridoxal phosphate)lysine" evidence="12">
    <location>
        <position position="197"/>
    </location>
</feature>
<feature type="binding site" evidence="12">
    <location>
        <begin position="238"/>
        <end position="239"/>
    </location>
    <ligand>
        <name>pyridoxal 5'-phosphate</name>
        <dbReference type="ChEBI" id="CHEBI:597326"/>
    </ligand>
</feature>
<protein>
    <recommendedName>
        <fullName evidence="12">Phosphoserine aminotransferase</fullName>
        <ecNumber evidence="12">2.6.1.52</ecNumber>
    </recommendedName>
    <alternativeName>
        <fullName evidence="12">Phosphohydroxythreonine aminotransferase</fullName>
        <shortName evidence="12">PSAT</shortName>
    </alternativeName>
</protein>
<dbReference type="Gene3D" id="3.40.640.10">
    <property type="entry name" value="Type I PLP-dependent aspartate aminotransferase-like (Major domain)"/>
    <property type="match status" value="1"/>
</dbReference>
<keyword evidence="7 12" id="KW-0663">Pyridoxal phosphate</keyword>
<dbReference type="Proteomes" id="UP000422108">
    <property type="component" value="Chromosome"/>
</dbReference>
<dbReference type="PIRSF" id="PIRSF000525">
    <property type="entry name" value="SerC"/>
    <property type="match status" value="1"/>
</dbReference>
<feature type="binding site" evidence="12">
    <location>
        <position position="104"/>
    </location>
    <ligand>
        <name>pyridoxal 5'-phosphate</name>
        <dbReference type="ChEBI" id="CHEBI:597326"/>
    </ligand>
</feature>
<dbReference type="GO" id="GO:0008615">
    <property type="term" value="P:pyridoxine biosynthetic process"/>
    <property type="evidence" value="ECO:0007669"/>
    <property type="project" value="UniProtKB-UniRule"/>
</dbReference>
<dbReference type="FunFam" id="3.40.640.10:FF:000010">
    <property type="entry name" value="Phosphoserine aminotransferase"/>
    <property type="match status" value="1"/>
</dbReference>
<comment type="cofactor">
    <cofactor evidence="12">
        <name>pyridoxal 5'-phosphate</name>
        <dbReference type="ChEBI" id="CHEBI:597326"/>
    </cofactor>
    <text evidence="12">Binds 1 pyridoxal phosphate per subunit.</text>
</comment>
<dbReference type="SUPFAM" id="SSF53383">
    <property type="entry name" value="PLP-dependent transferases"/>
    <property type="match status" value="1"/>
</dbReference>
<dbReference type="HAMAP" id="MF_00160">
    <property type="entry name" value="SerC_aminotrans_5"/>
    <property type="match status" value="1"/>
</dbReference>
<evidence type="ECO:0000256" key="1">
    <source>
        <dbReference type="ARBA" id="ARBA00004915"/>
    </source>
</evidence>
<keyword evidence="4 12" id="KW-0032">Aminotransferase</keyword>
<feature type="binding site" evidence="12">
    <location>
        <begin position="78"/>
        <end position="79"/>
    </location>
    <ligand>
        <name>pyridoxal 5'-phosphate</name>
        <dbReference type="ChEBI" id="CHEBI:597326"/>
    </ligand>
</feature>
<evidence type="ECO:0000256" key="6">
    <source>
        <dbReference type="ARBA" id="ARBA00022679"/>
    </source>
</evidence>
<evidence type="ECO:0000256" key="11">
    <source>
        <dbReference type="ARBA" id="ARBA00049007"/>
    </source>
</evidence>
<comment type="pathway">
    <text evidence="2 12">Amino-acid biosynthesis; L-serine biosynthesis; L-serine from 3-phospho-D-glycerate: step 2/3.</text>
</comment>
<dbReference type="NCBIfam" id="TIGR01364">
    <property type="entry name" value="serC_1"/>
    <property type="match status" value="1"/>
</dbReference>
<feature type="binding site" evidence="12">
    <location>
        <position position="173"/>
    </location>
    <ligand>
        <name>pyridoxal 5'-phosphate</name>
        <dbReference type="ChEBI" id="CHEBI:597326"/>
    </ligand>
</feature>
<dbReference type="EMBL" id="AP021879">
    <property type="protein sequence ID" value="BBO91618.1"/>
    <property type="molecule type" value="Genomic_DNA"/>
</dbReference>
<dbReference type="PANTHER" id="PTHR43247">
    <property type="entry name" value="PHOSPHOSERINE AMINOTRANSFERASE"/>
    <property type="match status" value="1"/>
</dbReference>
<sequence>MKADRIHNFNAGPAALPLPVLEEIQESFLNFAGSGMSITEVSHRSKWFDDVINDAVVRAKRILKLDDRYHVLFVQGGASMQFCMIPMNLLGAGDTADYVNTGTWSTKAIKEAEIQGKAIRVVASSEDRNFSYIPEGIAFNPNAVYAHITSNNTIKGTQWAQFPDTSGVPIVSDMSSDIFSRPLDVEKFGMIYAGAQKNMGPAGVCMVIIREDLLGRSPKDIPTMLRYSTFAEKNSMFNTPPCFSVYTVQLVLKWLEETIGGLDKMAALNRKKADLLYDYMDQSEFYRGTAEKNSRSLMNVTFRLPSEDLEKTFVAEALENGLGGLKGHRSVGGCRASIYNPTPLASVEALLDFMKTFERKNG</sequence>
<accession>A0A5K8AGD6</accession>
<feature type="binding site" evidence="12">
    <location>
        <position position="196"/>
    </location>
    <ligand>
        <name>pyridoxal 5'-phosphate</name>
        <dbReference type="ChEBI" id="CHEBI:597326"/>
    </ligand>
</feature>
<dbReference type="NCBIfam" id="NF003764">
    <property type="entry name" value="PRK05355.1"/>
    <property type="match status" value="1"/>
</dbReference>
<comment type="catalytic activity">
    <reaction evidence="11 12">
        <text>O-phospho-L-serine + 2-oxoglutarate = 3-phosphooxypyruvate + L-glutamate</text>
        <dbReference type="Rhea" id="RHEA:14329"/>
        <dbReference type="ChEBI" id="CHEBI:16810"/>
        <dbReference type="ChEBI" id="CHEBI:18110"/>
        <dbReference type="ChEBI" id="CHEBI:29985"/>
        <dbReference type="ChEBI" id="CHEBI:57524"/>
        <dbReference type="EC" id="2.6.1.52"/>
    </reaction>
</comment>
<comment type="catalytic activity">
    <reaction evidence="10 12">
        <text>4-(phosphooxy)-L-threonine + 2-oxoglutarate = (R)-3-hydroxy-2-oxo-4-phosphooxybutanoate + L-glutamate</text>
        <dbReference type="Rhea" id="RHEA:16573"/>
        <dbReference type="ChEBI" id="CHEBI:16810"/>
        <dbReference type="ChEBI" id="CHEBI:29985"/>
        <dbReference type="ChEBI" id="CHEBI:58452"/>
        <dbReference type="ChEBI" id="CHEBI:58538"/>
        <dbReference type="EC" id="2.6.1.52"/>
    </reaction>
</comment>
<evidence type="ECO:0000256" key="3">
    <source>
        <dbReference type="ARBA" id="ARBA00006904"/>
    </source>
</evidence>
<dbReference type="AlphaFoldDB" id="A0A5K8AGD6"/>
<gene>
    <name evidence="12 14" type="primary">serC</name>
    <name evidence="14" type="ORF">DSCOOX_47980</name>
</gene>
<dbReference type="GO" id="GO:0006564">
    <property type="term" value="P:L-serine biosynthetic process"/>
    <property type="evidence" value="ECO:0007669"/>
    <property type="project" value="UniProtKB-UniRule"/>
</dbReference>
<dbReference type="InterPro" id="IPR015422">
    <property type="entry name" value="PyrdxlP-dep_Trfase_small"/>
</dbReference>
<dbReference type="InterPro" id="IPR015424">
    <property type="entry name" value="PyrdxlP-dep_Trfase"/>
</dbReference>
<evidence type="ECO:0000256" key="4">
    <source>
        <dbReference type="ARBA" id="ARBA00022576"/>
    </source>
</evidence>
<dbReference type="Gene3D" id="3.90.1150.10">
    <property type="entry name" value="Aspartate Aminotransferase, domain 1"/>
    <property type="match status" value="1"/>
</dbReference>
<dbReference type="UniPathway" id="UPA00244">
    <property type="reaction ID" value="UER00311"/>
</dbReference>
<dbReference type="UniPathway" id="UPA00135">
    <property type="reaction ID" value="UER00197"/>
</dbReference>
<evidence type="ECO:0000256" key="9">
    <source>
        <dbReference type="ARBA" id="ARBA00023299"/>
    </source>
</evidence>
<comment type="function">
    <text evidence="12">Catalyzes the reversible conversion of 3-phosphohydroxypyruvate to phosphoserine and of 3-hydroxy-2-oxo-4-phosphonooxybutanoate to phosphohydroxythreonine.</text>
</comment>
<evidence type="ECO:0000256" key="2">
    <source>
        <dbReference type="ARBA" id="ARBA00005099"/>
    </source>
</evidence>
<keyword evidence="5 12" id="KW-0028">Amino-acid biosynthesis</keyword>
<dbReference type="RefSeq" id="WP_155312504.1">
    <property type="nucleotide sequence ID" value="NZ_AP021879.1"/>
</dbReference>
<organism evidence="14 15">
    <name type="scientific">Desulfosarcina ovata subsp. ovata</name>
    <dbReference type="NCBI Taxonomy" id="2752305"/>
    <lineage>
        <taxon>Bacteria</taxon>
        <taxon>Pseudomonadati</taxon>
        <taxon>Thermodesulfobacteriota</taxon>
        <taxon>Desulfobacteria</taxon>
        <taxon>Desulfobacterales</taxon>
        <taxon>Desulfosarcinaceae</taxon>
        <taxon>Desulfosarcina</taxon>
    </lineage>
</organism>
<comment type="subunit">
    <text evidence="12">Homodimer.</text>
</comment>
<dbReference type="GO" id="GO:0004648">
    <property type="term" value="F:O-phospho-L-serine:2-oxoglutarate aminotransferase activity"/>
    <property type="evidence" value="ECO:0007669"/>
    <property type="project" value="UniProtKB-UniRule"/>
</dbReference>
<dbReference type="PANTHER" id="PTHR43247:SF1">
    <property type="entry name" value="PHOSPHOSERINE AMINOTRANSFERASE"/>
    <property type="match status" value="1"/>
</dbReference>
<evidence type="ECO:0000259" key="13">
    <source>
        <dbReference type="Pfam" id="PF00266"/>
    </source>
</evidence>
<keyword evidence="6 12" id="KW-0808">Transferase</keyword>
<reference evidence="14 15" key="1">
    <citation type="submission" date="2019-11" db="EMBL/GenBank/DDBJ databases">
        <title>Comparative genomics of hydrocarbon-degrading Desulfosarcina strains.</title>
        <authorList>
            <person name="Watanabe M."/>
            <person name="Kojima H."/>
            <person name="Fukui M."/>
        </authorList>
    </citation>
    <scope>NUCLEOTIDE SEQUENCE [LARGE SCALE GENOMIC DNA]</scope>
    <source>
        <strain evidence="15">oXyS1</strain>
    </source>
</reference>
<keyword evidence="9 12" id="KW-0718">Serine biosynthesis</keyword>
<proteinExistence type="inferred from homology"/>
<dbReference type="Pfam" id="PF00266">
    <property type="entry name" value="Aminotran_5"/>
    <property type="match status" value="1"/>
</dbReference>
<keyword evidence="8 12" id="KW-0664">Pyridoxine biosynthesis</keyword>
<evidence type="ECO:0000313" key="14">
    <source>
        <dbReference type="EMBL" id="BBO91618.1"/>
    </source>
</evidence>
<dbReference type="GO" id="GO:0005737">
    <property type="term" value="C:cytoplasm"/>
    <property type="evidence" value="ECO:0007669"/>
    <property type="project" value="UniProtKB-SubCell"/>
</dbReference>
<dbReference type="GO" id="GO:0030170">
    <property type="term" value="F:pyridoxal phosphate binding"/>
    <property type="evidence" value="ECO:0007669"/>
    <property type="project" value="UniProtKB-UniRule"/>
</dbReference>
<dbReference type="InterPro" id="IPR000192">
    <property type="entry name" value="Aminotrans_V_dom"/>
</dbReference>